<name>A0A3P8T3D0_AMPPE</name>
<keyword evidence="2" id="KW-1185">Reference proteome</keyword>
<dbReference type="GeneTree" id="ENSGT01030000235970"/>
<evidence type="ECO:0000313" key="1">
    <source>
        <dbReference type="Ensembl" id="ENSAPEP00000019690.1"/>
    </source>
</evidence>
<sequence length="163" mass="18503">SICFTLTDPPPTTLSHFSYCAKKFHDVLHESGGKLYCTLCNIVVESKRKSSIDKHFSTVKHIRRMAETSTTKTRQITMTEAVASRSVVTVSVCVNTSVPGCEIKFHIRYVQIRCIQYLIIILCLKSTKLFMLNQYLAAAIFPPWLENAMQTHHSNECFLLNEG</sequence>
<dbReference type="AlphaFoldDB" id="A0A3P8T3D0"/>
<dbReference type="Proteomes" id="UP000265080">
    <property type="component" value="Chromosome 15"/>
</dbReference>
<proteinExistence type="predicted"/>
<accession>A0A3P8T3D0</accession>
<organism evidence="1 2">
    <name type="scientific">Amphiprion percula</name>
    <name type="common">Orange clownfish</name>
    <name type="synonym">Lutjanus percula</name>
    <dbReference type="NCBI Taxonomy" id="161767"/>
    <lineage>
        <taxon>Eukaryota</taxon>
        <taxon>Metazoa</taxon>
        <taxon>Chordata</taxon>
        <taxon>Craniata</taxon>
        <taxon>Vertebrata</taxon>
        <taxon>Euteleostomi</taxon>
        <taxon>Actinopterygii</taxon>
        <taxon>Neopterygii</taxon>
        <taxon>Teleostei</taxon>
        <taxon>Neoteleostei</taxon>
        <taxon>Acanthomorphata</taxon>
        <taxon>Ovalentaria</taxon>
        <taxon>Pomacentridae</taxon>
        <taxon>Amphiprion</taxon>
    </lineage>
</organism>
<reference evidence="1" key="2">
    <citation type="submission" date="2025-08" db="UniProtKB">
        <authorList>
            <consortium name="Ensembl"/>
        </authorList>
    </citation>
    <scope>IDENTIFICATION</scope>
</reference>
<evidence type="ECO:0000313" key="2">
    <source>
        <dbReference type="Proteomes" id="UP000265080"/>
    </source>
</evidence>
<evidence type="ECO:0008006" key="3">
    <source>
        <dbReference type="Google" id="ProtNLM"/>
    </source>
</evidence>
<reference evidence="1 2" key="1">
    <citation type="submission" date="2018-03" db="EMBL/GenBank/DDBJ databases">
        <title>Finding Nemo's genes: A chromosome-scale reference assembly of the genome of the orange clownfish Amphiprion percula.</title>
        <authorList>
            <person name="Lehmann R."/>
        </authorList>
    </citation>
    <scope>NUCLEOTIDE SEQUENCE</scope>
</reference>
<reference evidence="1" key="3">
    <citation type="submission" date="2025-09" db="UniProtKB">
        <authorList>
            <consortium name="Ensembl"/>
        </authorList>
    </citation>
    <scope>IDENTIFICATION</scope>
</reference>
<dbReference type="Ensembl" id="ENSAPET00000020220.1">
    <property type="protein sequence ID" value="ENSAPEP00000019690.1"/>
    <property type="gene ID" value="ENSAPEG00000014058.1"/>
</dbReference>
<dbReference type="STRING" id="161767.ENSAPEP00000019690"/>
<protein>
    <recommendedName>
        <fullName evidence="3">U1-type domain-containing protein</fullName>
    </recommendedName>
</protein>